<protein>
    <submittedName>
        <fullName evidence="1">Uncharacterized protein</fullName>
    </submittedName>
</protein>
<proteinExistence type="predicted"/>
<gene>
    <name evidence="1" type="ORF">TR134264</name>
</gene>
<reference evidence="1" key="1">
    <citation type="submission" date="2016-01" db="EMBL/GenBank/DDBJ databases">
        <title>Reference transcriptome for the parasite Schistocephalus solidus: insights into the molecular evolution of parasitism.</title>
        <authorList>
            <person name="Hebert F.O."/>
            <person name="Grambauer S."/>
            <person name="Barber I."/>
            <person name="Landry C.R."/>
            <person name="Aubin-Horth N."/>
        </authorList>
    </citation>
    <scope>NUCLEOTIDE SEQUENCE</scope>
</reference>
<evidence type="ECO:0000313" key="1">
    <source>
        <dbReference type="EMBL" id="JAP48131.1"/>
    </source>
</evidence>
<dbReference type="AlphaFoldDB" id="A0A0X3P835"/>
<sequence>MTSSNLESILSMVTIRSDPSSMDRNFLFSSSTRAFSLSSYSCLLVRVSIIFSEKCETKYSSRSFLVSQFHASFIKTSGGSNACSTTISGRESGDFKAKVDRRRCLRTHLR</sequence>
<dbReference type="EMBL" id="GEEE01015094">
    <property type="protein sequence ID" value="JAP48131.1"/>
    <property type="molecule type" value="Transcribed_RNA"/>
</dbReference>
<organism evidence="1">
    <name type="scientific">Schistocephalus solidus</name>
    <name type="common">Tapeworm</name>
    <dbReference type="NCBI Taxonomy" id="70667"/>
    <lineage>
        <taxon>Eukaryota</taxon>
        <taxon>Metazoa</taxon>
        <taxon>Spiralia</taxon>
        <taxon>Lophotrochozoa</taxon>
        <taxon>Platyhelminthes</taxon>
        <taxon>Cestoda</taxon>
        <taxon>Eucestoda</taxon>
        <taxon>Diphyllobothriidea</taxon>
        <taxon>Diphyllobothriidae</taxon>
        <taxon>Schistocephalus</taxon>
    </lineage>
</organism>
<accession>A0A0X3P835</accession>
<name>A0A0X3P835_SCHSO</name>